<gene>
    <name evidence="3" type="ORF">OP10G_2666</name>
</gene>
<evidence type="ECO:0000313" key="4">
    <source>
        <dbReference type="Proteomes" id="UP000027982"/>
    </source>
</evidence>
<proteinExistence type="predicted"/>
<keyword evidence="4" id="KW-1185">Reference proteome</keyword>
<feature type="transmembrane region" description="Helical" evidence="2">
    <location>
        <begin position="233"/>
        <end position="254"/>
    </location>
</feature>
<sequence>MSTGHFNTDAVNRNAAQEIVWTLCEGLLEPGDTVSIRGFQANVWSVNGAPQSVEVKPGKDSSVGDIWTMMPGTPDNRQNLGHDTERAVIDLCQLASPGRNSIVVLIAPEIKSQVGEGAGLAAPFVGEKDAAYVEAIRAFPIERVDPGQASLKLPFRFTEKGRSFDRTLDALLLVRGDFSGEPLASPRPAIQEAFERVKQADYPVQTPTKPGDPNPGPGPGPQMRTPPEPDNKAAIIATVIASLAVVAAIAWTLLRTRPIKKPRYLKVKDITFDLVNKQEADAVCTIVGQGYPGDSPNLVQIVGIPPLKVATFLYEGNEIRITAEQSRIIRKSLETVAGDISLEVGFVGEIVFEVEHRPQPLLPPTNVEVPIKVEILSS</sequence>
<accession>A0A068NWS2</accession>
<keyword evidence="2" id="KW-1133">Transmembrane helix</keyword>
<protein>
    <submittedName>
        <fullName evidence="3">Uncharacterized protein</fullName>
    </submittedName>
</protein>
<evidence type="ECO:0000256" key="1">
    <source>
        <dbReference type="SAM" id="MobiDB-lite"/>
    </source>
</evidence>
<dbReference type="Proteomes" id="UP000027982">
    <property type="component" value="Chromosome"/>
</dbReference>
<evidence type="ECO:0000256" key="2">
    <source>
        <dbReference type="SAM" id="Phobius"/>
    </source>
</evidence>
<dbReference type="HOGENOM" id="CLU_731045_0_0_0"/>
<evidence type="ECO:0000313" key="3">
    <source>
        <dbReference type="EMBL" id="AIE86034.1"/>
    </source>
</evidence>
<dbReference type="EMBL" id="CP007139">
    <property type="protein sequence ID" value="AIE86034.1"/>
    <property type="molecule type" value="Genomic_DNA"/>
</dbReference>
<feature type="compositionally biased region" description="Pro residues" evidence="1">
    <location>
        <begin position="210"/>
        <end position="228"/>
    </location>
</feature>
<dbReference type="eggNOG" id="ENOG502ZQKB">
    <property type="taxonomic scope" value="Bacteria"/>
</dbReference>
<keyword evidence="2" id="KW-0812">Transmembrane</keyword>
<dbReference type="STRING" id="661478.OP10G_2666"/>
<keyword evidence="2" id="KW-0472">Membrane</keyword>
<feature type="region of interest" description="Disordered" evidence="1">
    <location>
        <begin position="201"/>
        <end position="229"/>
    </location>
</feature>
<reference evidence="3 4" key="1">
    <citation type="journal article" date="2014" name="PLoS ONE">
        <title>The first complete genome sequence of the class fimbriimonadia in the phylum armatimonadetes.</title>
        <authorList>
            <person name="Hu Z.Y."/>
            <person name="Wang Y.Z."/>
            <person name="Im W.T."/>
            <person name="Wang S.Y."/>
            <person name="Zhao G.P."/>
            <person name="Zheng H.J."/>
            <person name="Quan Z.X."/>
        </authorList>
    </citation>
    <scope>NUCLEOTIDE SEQUENCE [LARGE SCALE GENOMIC DNA]</scope>
    <source>
        <strain evidence="3">Gsoil 348</strain>
    </source>
</reference>
<dbReference type="KEGG" id="fgi:OP10G_2666"/>
<dbReference type="AlphaFoldDB" id="A0A068NWS2"/>
<name>A0A068NWS2_FIMGI</name>
<organism evidence="3 4">
    <name type="scientific">Fimbriimonas ginsengisoli Gsoil 348</name>
    <dbReference type="NCBI Taxonomy" id="661478"/>
    <lineage>
        <taxon>Bacteria</taxon>
        <taxon>Bacillati</taxon>
        <taxon>Armatimonadota</taxon>
        <taxon>Fimbriimonadia</taxon>
        <taxon>Fimbriimonadales</taxon>
        <taxon>Fimbriimonadaceae</taxon>
        <taxon>Fimbriimonas</taxon>
    </lineage>
</organism>